<name>A0A0A9BPC6_ARUDO</name>
<reference evidence="1" key="2">
    <citation type="journal article" date="2015" name="Data Brief">
        <title>Shoot transcriptome of the giant reed, Arundo donax.</title>
        <authorList>
            <person name="Barrero R.A."/>
            <person name="Guerrero F.D."/>
            <person name="Moolhuijzen P."/>
            <person name="Goolsby J.A."/>
            <person name="Tidwell J."/>
            <person name="Bellgard S.E."/>
            <person name="Bellgard M.I."/>
        </authorList>
    </citation>
    <scope>NUCLEOTIDE SEQUENCE</scope>
    <source>
        <tissue evidence="1">Shoot tissue taken approximately 20 cm above the soil surface</tissue>
    </source>
</reference>
<reference evidence="1" key="1">
    <citation type="submission" date="2014-09" db="EMBL/GenBank/DDBJ databases">
        <authorList>
            <person name="Magalhaes I.L.F."/>
            <person name="Oliveira U."/>
            <person name="Santos F.R."/>
            <person name="Vidigal T.H.D.A."/>
            <person name="Brescovit A.D."/>
            <person name="Santos A.J."/>
        </authorList>
    </citation>
    <scope>NUCLEOTIDE SEQUENCE</scope>
    <source>
        <tissue evidence="1">Shoot tissue taken approximately 20 cm above the soil surface</tissue>
    </source>
</reference>
<organism evidence="1">
    <name type="scientific">Arundo donax</name>
    <name type="common">Giant reed</name>
    <name type="synonym">Donax arundinaceus</name>
    <dbReference type="NCBI Taxonomy" id="35708"/>
    <lineage>
        <taxon>Eukaryota</taxon>
        <taxon>Viridiplantae</taxon>
        <taxon>Streptophyta</taxon>
        <taxon>Embryophyta</taxon>
        <taxon>Tracheophyta</taxon>
        <taxon>Spermatophyta</taxon>
        <taxon>Magnoliopsida</taxon>
        <taxon>Liliopsida</taxon>
        <taxon>Poales</taxon>
        <taxon>Poaceae</taxon>
        <taxon>PACMAD clade</taxon>
        <taxon>Arundinoideae</taxon>
        <taxon>Arundineae</taxon>
        <taxon>Arundo</taxon>
    </lineage>
</organism>
<dbReference type="AlphaFoldDB" id="A0A0A9BPC6"/>
<dbReference type="EMBL" id="GBRH01232689">
    <property type="protein sequence ID" value="JAD65206.1"/>
    <property type="molecule type" value="Transcribed_RNA"/>
</dbReference>
<proteinExistence type="predicted"/>
<accession>A0A0A9BPC6</accession>
<sequence>MWLLCVGYRFIDKDEHTDIQQRYYKDFISTQMRNAPIQSPQKKKHCVRIHCSLTTLPMRRVGSLLYFIGSEQ</sequence>
<evidence type="ECO:0000313" key="1">
    <source>
        <dbReference type="EMBL" id="JAD65206.1"/>
    </source>
</evidence>
<protein>
    <submittedName>
        <fullName evidence="1">Uncharacterized protein</fullName>
    </submittedName>
</protein>